<dbReference type="Proteomes" id="UP000051269">
    <property type="component" value="Unassembled WGS sequence"/>
</dbReference>
<dbReference type="InterPro" id="IPR017870">
    <property type="entry name" value="FeS_cluster_insertion_CS"/>
</dbReference>
<dbReference type="InterPro" id="IPR035903">
    <property type="entry name" value="HesB-like_dom_sf"/>
</dbReference>
<dbReference type="NCBIfam" id="TIGR00049">
    <property type="entry name" value="iron-sulfur cluster assembly accessory protein"/>
    <property type="match status" value="1"/>
</dbReference>
<dbReference type="PANTHER" id="PTHR43011:SF1">
    <property type="entry name" value="IRON-SULFUR CLUSTER ASSEMBLY 2 HOMOLOG, MITOCHONDRIAL"/>
    <property type="match status" value="1"/>
</dbReference>
<reference evidence="2 3" key="1">
    <citation type="submission" date="2015-10" db="EMBL/GenBank/DDBJ databases">
        <title>Metagenome-Assembled Genomes uncover a global brackish microbiome.</title>
        <authorList>
            <person name="Hugerth L.W."/>
            <person name="Larsson J."/>
            <person name="Alneberg J."/>
            <person name="Lindh M.V."/>
            <person name="Legrand C."/>
            <person name="Pinhassi J."/>
            <person name="Andersson A.F."/>
        </authorList>
    </citation>
    <scope>NUCLEOTIDE SEQUENCE [LARGE SCALE GENOMIC DNA]</scope>
    <source>
        <strain evidence="2">BACL18 MAG-120507-bin52</strain>
    </source>
</reference>
<dbReference type="InterPro" id="IPR000361">
    <property type="entry name" value="ATAP_core_dom"/>
</dbReference>
<dbReference type="InterPro" id="IPR016092">
    <property type="entry name" value="ATAP"/>
</dbReference>
<evidence type="ECO:0000259" key="1">
    <source>
        <dbReference type="Pfam" id="PF01521"/>
    </source>
</evidence>
<dbReference type="PROSITE" id="PS01152">
    <property type="entry name" value="HESB"/>
    <property type="match status" value="1"/>
</dbReference>
<evidence type="ECO:0000313" key="3">
    <source>
        <dbReference type="Proteomes" id="UP000051269"/>
    </source>
</evidence>
<evidence type="ECO:0000313" key="2">
    <source>
        <dbReference type="EMBL" id="KRO62999.1"/>
    </source>
</evidence>
<comment type="caution">
    <text evidence="2">The sequence shown here is derived from an EMBL/GenBank/DDBJ whole genome shotgun (WGS) entry which is preliminary data.</text>
</comment>
<dbReference type="GO" id="GO:0051539">
    <property type="term" value="F:4 iron, 4 sulfur cluster binding"/>
    <property type="evidence" value="ECO:0007669"/>
    <property type="project" value="TreeGrafter"/>
</dbReference>
<sequence>MTTPTTHSGSTGPKVGSEKLVKLSEAAASHLMGLLQKKEYPMGALKVSVVGGGCSGLQYQMELVPGAGPKDIVVESRGVRISVDPKSAVFISGSEVDFSTDLLKGGFRVTNPNARATCSCGDSFST</sequence>
<dbReference type="Pfam" id="PF01521">
    <property type="entry name" value="Fe-S_biosyn"/>
    <property type="match status" value="1"/>
</dbReference>
<protein>
    <submittedName>
        <fullName evidence="2">[Fe-S]-binding protein</fullName>
    </submittedName>
</protein>
<dbReference type="GO" id="GO:0005506">
    <property type="term" value="F:iron ion binding"/>
    <property type="evidence" value="ECO:0007669"/>
    <property type="project" value="TreeGrafter"/>
</dbReference>
<dbReference type="EMBL" id="LIBO01000015">
    <property type="protein sequence ID" value="KRO62999.1"/>
    <property type="molecule type" value="Genomic_DNA"/>
</dbReference>
<dbReference type="GO" id="GO:0016226">
    <property type="term" value="P:iron-sulfur cluster assembly"/>
    <property type="evidence" value="ECO:0007669"/>
    <property type="project" value="InterPro"/>
</dbReference>
<gene>
    <name evidence="2" type="ORF">ABR82_05290</name>
</gene>
<proteinExistence type="predicted"/>
<dbReference type="Gene3D" id="2.60.300.12">
    <property type="entry name" value="HesB-like domain"/>
    <property type="match status" value="1"/>
</dbReference>
<accession>A0A0R2RK69</accession>
<dbReference type="AlphaFoldDB" id="A0A0R2RK69"/>
<dbReference type="PANTHER" id="PTHR43011">
    <property type="entry name" value="IRON-SULFUR CLUSTER ASSEMBLY 2 HOMOLOG, MITOCHONDRIAL"/>
    <property type="match status" value="1"/>
</dbReference>
<feature type="domain" description="Core" evidence="1">
    <location>
        <begin position="21"/>
        <end position="122"/>
    </location>
</feature>
<dbReference type="GO" id="GO:0051537">
    <property type="term" value="F:2 iron, 2 sulfur cluster binding"/>
    <property type="evidence" value="ECO:0007669"/>
    <property type="project" value="TreeGrafter"/>
</dbReference>
<dbReference type="SUPFAM" id="SSF89360">
    <property type="entry name" value="HesB-like domain"/>
    <property type="match status" value="1"/>
</dbReference>
<organism evidence="2 3">
    <name type="scientific">Verrucomicrobia subdivision 6 bacterium BACL9 MAG-120507-bin52</name>
    <dbReference type="NCBI Taxonomy" id="1655590"/>
    <lineage>
        <taxon>Bacteria</taxon>
        <taxon>Pseudomonadati</taxon>
        <taxon>Verrucomicrobiota</taxon>
        <taxon>Verrucomicrobiia</taxon>
        <taxon>Verrucomicrobiales</taxon>
        <taxon>Verrucomicrobia subdivision 6</taxon>
    </lineage>
</organism>
<name>A0A0R2RK69_9BACT</name>